<dbReference type="Gene3D" id="1.10.443.20">
    <property type="entry name" value="Centromere DNA-binding protein complex CBF3 subunit, domain 2"/>
    <property type="match status" value="1"/>
</dbReference>
<dbReference type="InterPro" id="IPR031872">
    <property type="entry name" value="NDC10_II"/>
</dbReference>
<dbReference type="VEuPathDB" id="FungiDB:BCV72DRAFT_329203"/>
<accession>A0A1X0R2H8</accession>
<dbReference type="GO" id="GO:0003677">
    <property type="term" value="F:DNA binding"/>
    <property type="evidence" value="ECO:0007669"/>
    <property type="project" value="InterPro"/>
</dbReference>
<sequence length="164" mass="18304">MKRGRKLRRNPDGTLIALSRESVLAYIKYIADMYSKQKALGLNPHGPARGPLVRIFLDTLEKEKKNDPLGFKDRLCFLISHAMLCRSQTALGMQLADLLSLVLEDQGIPECIALVATITFGKTNQHGKIECDLSVRHHDGEACSVGALVINLFFKIPLRERAFT</sequence>
<dbReference type="Pfam" id="PF16787">
    <property type="entry name" value="NDC10_II"/>
    <property type="match status" value="1"/>
</dbReference>
<protein>
    <recommendedName>
        <fullName evidence="1">Ndc10 domain-containing protein</fullName>
    </recommendedName>
</protein>
<reference evidence="2" key="1">
    <citation type="journal article" date="2016" name="Proc. Natl. Acad. Sci. U.S.A.">
        <title>Lipid metabolic changes in an early divergent fungus govern the establishment of a mutualistic symbiosis with endobacteria.</title>
        <authorList>
            <person name="Lastovetsky O.A."/>
            <person name="Gaspar M.L."/>
            <person name="Mondo S.J."/>
            <person name="LaButti K.M."/>
            <person name="Sandor L."/>
            <person name="Grigoriev I.V."/>
            <person name="Henry S.A."/>
            <person name="Pawlowska T.E."/>
        </authorList>
    </citation>
    <scope>NUCLEOTIDE SEQUENCE [LARGE SCALE GENOMIC DNA]</scope>
    <source>
        <strain evidence="2">ATCC 52814</strain>
    </source>
</reference>
<dbReference type="EMBL" id="KV921927">
    <property type="protein sequence ID" value="ORE06222.1"/>
    <property type="molecule type" value="Genomic_DNA"/>
</dbReference>
<evidence type="ECO:0000259" key="1">
    <source>
        <dbReference type="Pfam" id="PF16787"/>
    </source>
</evidence>
<dbReference type="OrthoDB" id="2277573at2759"/>
<evidence type="ECO:0000313" key="2">
    <source>
        <dbReference type="EMBL" id="ORE06222.1"/>
    </source>
</evidence>
<name>A0A1X0R2H8_RHIZD</name>
<dbReference type="Proteomes" id="UP000242414">
    <property type="component" value="Unassembled WGS sequence"/>
</dbReference>
<feature type="domain" description="Ndc10" evidence="1">
    <location>
        <begin position="37"/>
        <end position="155"/>
    </location>
</feature>
<dbReference type="InterPro" id="IPR038279">
    <property type="entry name" value="Ndc10_dom2_sf"/>
</dbReference>
<dbReference type="AlphaFoldDB" id="A0A1X0R2H8"/>
<gene>
    <name evidence="2" type="ORF">BCV72DRAFT_329203</name>
</gene>
<proteinExistence type="predicted"/>
<organism evidence="2">
    <name type="scientific">Rhizopus microsporus var. microsporus</name>
    <dbReference type="NCBI Taxonomy" id="86635"/>
    <lineage>
        <taxon>Eukaryota</taxon>
        <taxon>Fungi</taxon>
        <taxon>Fungi incertae sedis</taxon>
        <taxon>Mucoromycota</taxon>
        <taxon>Mucoromycotina</taxon>
        <taxon>Mucoromycetes</taxon>
        <taxon>Mucorales</taxon>
        <taxon>Mucorineae</taxon>
        <taxon>Rhizopodaceae</taxon>
        <taxon>Rhizopus</taxon>
    </lineage>
</organism>